<sequence>FFSPPTLLQLPCRYFAKMGDDRPFVCNAPGCGQRFTNEDHLAVHKHKHEMTLKIGPARTDSVIIADQTPTPTRFLKNCEEVGLFNELASSFEQEFRKDQEEEDRRPRNLLSAPQYGGLQTPSETRVKEEEPLEVDSSSPGSPDSTSSKSDSDRKPTVRRQAPSRPAASSAPTPTIVRPGSLPLHLGYDPLQPTLPSPTSVITQVCFLCLPNVPGIPGPPLGGGSSGSGSSSPSGYNPQSEAKMRLKAALSQQAFGAPNGNSMAVGSSPMVPQRLEQGQLLGQHSDAPSPAQPQVSPAQPTGGRRRRAADDDPDERRQRFLERNRAAASRCRQKRKLWVNSLEKKAEELSSMNVSLTNEVSLLRNEVAHLKQLLLAHKDCPVTALQKKSAAYLGEDSPKDPSEPTGSPAPVIQHSSMATSPGSLPNGMSSRAAAEAVAMSVLAGMGNQRAEGMVGASHVTVASQSQPR</sequence>
<dbReference type="GeneTree" id="ENSGT00940000155261"/>
<evidence type="ECO:0000259" key="11">
    <source>
        <dbReference type="PROSITE" id="PS50157"/>
    </source>
</evidence>
<dbReference type="PROSITE" id="PS00036">
    <property type="entry name" value="BZIP_BASIC"/>
    <property type="match status" value="1"/>
</dbReference>
<evidence type="ECO:0000313" key="13">
    <source>
        <dbReference type="Ensembl" id="ENSSFOP00015040240.1"/>
    </source>
</evidence>
<evidence type="ECO:0000259" key="12">
    <source>
        <dbReference type="PROSITE" id="PS50217"/>
    </source>
</evidence>
<keyword evidence="2 7" id="KW-0805">Transcription regulation</keyword>
<feature type="region of interest" description="Disordered" evidence="10">
    <location>
        <begin position="94"/>
        <end position="177"/>
    </location>
</feature>
<feature type="compositionally biased region" description="Low complexity" evidence="10">
    <location>
        <begin position="158"/>
        <end position="171"/>
    </location>
</feature>
<feature type="region of interest" description="Disordered" evidence="10">
    <location>
        <begin position="391"/>
        <end position="430"/>
    </location>
</feature>
<dbReference type="GO" id="GO:0003677">
    <property type="term" value="F:DNA binding"/>
    <property type="evidence" value="ECO:0007669"/>
    <property type="project" value="UniProtKB-UniRule"/>
</dbReference>
<keyword evidence="9" id="KW-0175">Coiled coil</keyword>
<feature type="compositionally biased region" description="Low complexity" evidence="10">
    <location>
        <begin position="135"/>
        <end position="148"/>
    </location>
</feature>
<keyword evidence="3 7" id="KW-0238">DNA-binding</keyword>
<keyword evidence="14" id="KW-1185">Reference proteome</keyword>
<dbReference type="SMART" id="SM00338">
    <property type="entry name" value="BRLZ"/>
    <property type="match status" value="1"/>
</dbReference>
<dbReference type="Gene3D" id="3.30.160.60">
    <property type="entry name" value="Classic Zinc Finger"/>
    <property type="match status" value="1"/>
</dbReference>
<dbReference type="PROSITE" id="PS50217">
    <property type="entry name" value="BZIP"/>
    <property type="match status" value="1"/>
</dbReference>
<proteinExistence type="inferred from homology"/>
<dbReference type="SUPFAM" id="SSF57959">
    <property type="entry name" value="Leucine zipper domain"/>
    <property type="match status" value="1"/>
</dbReference>
<feature type="region of interest" description="Disordered" evidence="10">
    <location>
        <begin position="218"/>
        <end position="246"/>
    </location>
</feature>
<dbReference type="InterPro" id="IPR036236">
    <property type="entry name" value="Znf_C2H2_sf"/>
</dbReference>
<comment type="subunit">
    <text evidence="7">Homodimer; binds DNA as homodimer. Heterodimer; heterodimerizes with other members of ATF family and with JUN family members.</text>
</comment>
<dbReference type="Gene3D" id="1.20.5.170">
    <property type="match status" value="1"/>
</dbReference>
<dbReference type="InterPro" id="IPR051027">
    <property type="entry name" value="bZIP_transcription_factors"/>
</dbReference>
<evidence type="ECO:0000256" key="7">
    <source>
        <dbReference type="PIRNR" id="PIRNR003153"/>
    </source>
</evidence>
<organism evidence="13 14">
    <name type="scientific">Scleropages formosus</name>
    <name type="common">Asian bonytongue</name>
    <name type="synonym">Osteoglossum formosum</name>
    <dbReference type="NCBI Taxonomy" id="113540"/>
    <lineage>
        <taxon>Eukaryota</taxon>
        <taxon>Metazoa</taxon>
        <taxon>Chordata</taxon>
        <taxon>Craniata</taxon>
        <taxon>Vertebrata</taxon>
        <taxon>Euteleostomi</taxon>
        <taxon>Actinopterygii</taxon>
        <taxon>Neopterygii</taxon>
        <taxon>Teleostei</taxon>
        <taxon>Osteoglossocephala</taxon>
        <taxon>Osteoglossomorpha</taxon>
        <taxon>Osteoglossiformes</taxon>
        <taxon>Osteoglossidae</taxon>
        <taxon>Scleropages</taxon>
    </lineage>
</organism>
<feature type="compositionally biased region" description="Basic and acidic residues" evidence="10">
    <location>
        <begin position="94"/>
        <end position="106"/>
    </location>
</feature>
<dbReference type="InterPro" id="IPR004827">
    <property type="entry name" value="bZIP"/>
</dbReference>
<dbReference type="SMART" id="SM00355">
    <property type="entry name" value="ZnF_C2H2"/>
    <property type="match status" value="1"/>
</dbReference>
<feature type="region of interest" description="Disordered" evidence="10">
    <location>
        <begin position="281"/>
        <end position="326"/>
    </location>
</feature>
<keyword evidence="4 7" id="KW-0010">Activator</keyword>
<feature type="domain" description="C2H2-type" evidence="11">
    <location>
        <begin position="24"/>
        <end position="48"/>
    </location>
</feature>
<dbReference type="CDD" id="cd12192">
    <property type="entry name" value="GCN4_cent"/>
    <property type="match status" value="1"/>
</dbReference>
<dbReference type="Ensembl" id="ENSSFOT00015080392.1">
    <property type="protein sequence ID" value="ENSSFOP00015040240.1"/>
    <property type="gene ID" value="ENSSFOG00015030565.1"/>
</dbReference>
<evidence type="ECO:0000256" key="1">
    <source>
        <dbReference type="ARBA" id="ARBA00004123"/>
    </source>
</evidence>
<evidence type="ECO:0000256" key="2">
    <source>
        <dbReference type="ARBA" id="ARBA00023015"/>
    </source>
</evidence>
<keyword evidence="8" id="KW-0862">Zinc</keyword>
<dbReference type="PANTHER" id="PTHR19304">
    <property type="entry name" value="CYCLIC-AMP RESPONSE ELEMENT BINDING PROTEIN"/>
    <property type="match status" value="1"/>
</dbReference>
<evidence type="ECO:0000313" key="14">
    <source>
        <dbReference type="Proteomes" id="UP000694397"/>
    </source>
</evidence>
<evidence type="ECO:0000256" key="5">
    <source>
        <dbReference type="ARBA" id="ARBA00023163"/>
    </source>
</evidence>
<dbReference type="AlphaFoldDB" id="A0A8C9SNG1"/>
<accession>A0A8C9SNG1</accession>
<protein>
    <recommendedName>
        <fullName evidence="7">Cyclic AMP-dependent transcription factor ATF-7</fullName>
    </recommendedName>
</protein>
<dbReference type="InterPro" id="IPR016378">
    <property type="entry name" value="TF_CRE-BP1-typ"/>
</dbReference>
<feature type="compositionally biased region" description="Basic and acidic residues" evidence="10">
    <location>
        <begin position="307"/>
        <end position="324"/>
    </location>
</feature>
<keyword evidence="8" id="KW-0479">Metal-binding</keyword>
<evidence type="ECO:0000256" key="3">
    <source>
        <dbReference type="ARBA" id="ARBA00023125"/>
    </source>
</evidence>
<dbReference type="PIRSF" id="PIRSF003153">
    <property type="entry name" value="ATF2_CRE-BP1"/>
    <property type="match status" value="1"/>
</dbReference>
<reference evidence="13" key="2">
    <citation type="submission" date="2025-08" db="UniProtKB">
        <authorList>
            <consortium name="Ensembl"/>
        </authorList>
    </citation>
    <scope>IDENTIFICATION</scope>
</reference>
<dbReference type="InterPro" id="IPR046347">
    <property type="entry name" value="bZIP_sf"/>
</dbReference>
<dbReference type="CDD" id="cd14687">
    <property type="entry name" value="bZIP_ATF2"/>
    <property type="match status" value="1"/>
</dbReference>
<evidence type="ECO:0000256" key="9">
    <source>
        <dbReference type="SAM" id="Coils"/>
    </source>
</evidence>
<dbReference type="GO" id="GO:0003700">
    <property type="term" value="F:DNA-binding transcription factor activity"/>
    <property type="evidence" value="ECO:0007669"/>
    <property type="project" value="UniProtKB-UniRule"/>
</dbReference>
<name>A0A8C9SNG1_SCLFO</name>
<dbReference type="SUPFAM" id="SSF57667">
    <property type="entry name" value="beta-beta-alpha zinc fingers"/>
    <property type="match status" value="1"/>
</dbReference>
<dbReference type="FunFam" id="1.20.5.170:FF:000010">
    <property type="entry name" value="Cyclic AMP-dependent transcription factor ATF-2"/>
    <property type="match status" value="1"/>
</dbReference>
<keyword evidence="6 7" id="KW-0539">Nucleus</keyword>
<keyword evidence="8" id="KW-0863">Zinc-finger</keyword>
<evidence type="ECO:0000256" key="4">
    <source>
        <dbReference type="ARBA" id="ARBA00023159"/>
    </source>
</evidence>
<dbReference type="Proteomes" id="UP000694397">
    <property type="component" value="Chromosome 22"/>
</dbReference>
<dbReference type="GO" id="GO:0005634">
    <property type="term" value="C:nucleus"/>
    <property type="evidence" value="ECO:0007669"/>
    <property type="project" value="UniProtKB-SubCell"/>
</dbReference>
<keyword evidence="5 7" id="KW-0804">Transcription</keyword>
<reference evidence="13 14" key="1">
    <citation type="submission" date="2019-04" db="EMBL/GenBank/DDBJ databases">
        <authorList>
            <consortium name="Wellcome Sanger Institute Data Sharing"/>
        </authorList>
    </citation>
    <scope>NUCLEOTIDE SEQUENCE [LARGE SCALE GENOMIC DNA]</scope>
</reference>
<dbReference type="InterPro" id="IPR013087">
    <property type="entry name" value="Znf_C2H2_type"/>
</dbReference>
<feature type="domain" description="BZIP" evidence="12">
    <location>
        <begin position="313"/>
        <end position="376"/>
    </location>
</feature>
<dbReference type="GO" id="GO:0008270">
    <property type="term" value="F:zinc ion binding"/>
    <property type="evidence" value="ECO:0007669"/>
    <property type="project" value="UniProtKB-KW"/>
</dbReference>
<feature type="coiled-coil region" evidence="9">
    <location>
        <begin position="338"/>
        <end position="372"/>
    </location>
</feature>
<comment type="subcellular location">
    <subcellularLocation>
        <location evidence="1 7">Nucleus</location>
    </subcellularLocation>
</comment>
<dbReference type="PROSITE" id="PS00028">
    <property type="entry name" value="ZINC_FINGER_C2H2_1"/>
    <property type="match status" value="1"/>
</dbReference>
<comment type="similarity">
    <text evidence="7">Belongs to the bZIP family.</text>
</comment>
<gene>
    <name evidence="13" type="primary">ATF7</name>
</gene>
<evidence type="ECO:0000256" key="10">
    <source>
        <dbReference type="SAM" id="MobiDB-lite"/>
    </source>
</evidence>
<reference evidence="13" key="3">
    <citation type="submission" date="2025-09" db="UniProtKB">
        <authorList>
            <consortium name="Ensembl"/>
        </authorList>
    </citation>
    <scope>IDENTIFICATION</scope>
</reference>
<evidence type="ECO:0000256" key="8">
    <source>
        <dbReference type="PROSITE-ProRule" id="PRU00042"/>
    </source>
</evidence>
<comment type="function">
    <text evidence="7">Stress-responsive chromatin regulator that plays a role in various biological processes including innate immunological memory, adipocyte differentiation or telomerase regulation. In absence of stress, contributes to the formation of heterochromatin and heterochromatin-like structure by recruiting histone H3K9 tri- and di-methyltransferases thus silencing the transcription of target genes such as STAT1 in adipocytes, or genes involved in innate immunity in macrophages and adipocytes. Stress induces ATF7 phosphorylation that disrupts interactions with histone methyltransferase and enhances the association with coactivators containing histone acetyltransferase and/or histone demethylase, leading to disruption of the heterochromatin-like structure and subsequently transcriptional activation. In response to TNF-alpha, which is induced by various stresses, phosphorylated ATF7 and telomerase are released from telomeres leading to telomere shortening.</text>
</comment>
<feature type="compositionally biased region" description="Polar residues" evidence="10">
    <location>
        <begin position="412"/>
        <end position="426"/>
    </location>
</feature>
<dbReference type="Pfam" id="PF00170">
    <property type="entry name" value="bZIP_1"/>
    <property type="match status" value="1"/>
</dbReference>
<dbReference type="PROSITE" id="PS50157">
    <property type="entry name" value="ZINC_FINGER_C2H2_2"/>
    <property type="match status" value="1"/>
</dbReference>
<feature type="compositionally biased region" description="Low complexity" evidence="10">
    <location>
        <begin position="284"/>
        <end position="299"/>
    </location>
</feature>
<evidence type="ECO:0000256" key="6">
    <source>
        <dbReference type="ARBA" id="ARBA00023242"/>
    </source>
</evidence>